<dbReference type="OrthoDB" id="9802448at2"/>
<dbReference type="Gene3D" id="3.40.50.300">
    <property type="entry name" value="P-loop containing nucleotide triphosphate hydrolases"/>
    <property type="match status" value="1"/>
</dbReference>
<dbReference type="Gene3D" id="3.30.420.110">
    <property type="entry name" value="MutS, connector domain"/>
    <property type="match status" value="1"/>
</dbReference>
<feature type="domain" description="DNA mismatch repair proteins mutS family" evidence="11">
    <location>
        <begin position="673"/>
        <end position="689"/>
    </location>
</feature>
<dbReference type="InterPro" id="IPR016151">
    <property type="entry name" value="DNA_mismatch_repair_MutS_N"/>
</dbReference>
<dbReference type="FunFam" id="3.40.50.300:FF:000870">
    <property type="entry name" value="MutS protein homolog 4"/>
    <property type="match status" value="1"/>
</dbReference>
<evidence type="ECO:0000259" key="11">
    <source>
        <dbReference type="PROSITE" id="PS00486"/>
    </source>
</evidence>
<proteinExistence type="inferred from homology"/>
<reference evidence="14" key="2">
    <citation type="submission" date="2015-04" db="EMBL/GenBank/DDBJ databases">
        <title>Complete genome sequence of Salinicoccus halodurans strain H3B36, isolated from the Qaidam basin of China.</title>
        <authorList>
            <person name="Ma Y."/>
            <person name="Jiang K."/>
            <person name="Xue Y."/>
        </authorList>
    </citation>
    <scope>NUCLEOTIDE SEQUENCE [LARGE SCALE GENOMIC DNA]</scope>
    <source>
        <strain evidence="14">H3B36</strain>
    </source>
</reference>
<dbReference type="GO" id="GO:0003684">
    <property type="term" value="F:damaged DNA binding"/>
    <property type="evidence" value="ECO:0007669"/>
    <property type="project" value="UniProtKB-UniRule"/>
</dbReference>
<dbReference type="HAMAP" id="MF_00096">
    <property type="entry name" value="MutS"/>
    <property type="match status" value="1"/>
</dbReference>
<evidence type="ECO:0000313" key="14">
    <source>
        <dbReference type="Proteomes" id="UP000034029"/>
    </source>
</evidence>
<dbReference type="SUPFAM" id="SSF52540">
    <property type="entry name" value="P-loop containing nucleoside triphosphate hydrolases"/>
    <property type="match status" value="1"/>
</dbReference>
<feature type="binding site" evidence="9">
    <location>
        <begin position="599"/>
        <end position="606"/>
    </location>
    <ligand>
        <name>ATP</name>
        <dbReference type="ChEBI" id="CHEBI:30616"/>
    </ligand>
</feature>
<keyword evidence="6 9" id="KW-0238">DNA-binding</keyword>
<evidence type="ECO:0000256" key="10">
    <source>
        <dbReference type="RuleBase" id="RU003756"/>
    </source>
</evidence>
<evidence type="ECO:0000256" key="5">
    <source>
        <dbReference type="ARBA" id="ARBA00022840"/>
    </source>
</evidence>
<name>A0A0F7HJH3_9STAP</name>
<dbReference type="SUPFAM" id="SSF53150">
    <property type="entry name" value="DNA repair protein MutS, domain II"/>
    <property type="match status" value="1"/>
</dbReference>
<dbReference type="Gene3D" id="3.40.1170.10">
    <property type="entry name" value="DNA repair protein MutS, domain I"/>
    <property type="match status" value="1"/>
</dbReference>
<evidence type="ECO:0000256" key="3">
    <source>
        <dbReference type="ARBA" id="ARBA00022741"/>
    </source>
</evidence>
<dbReference type="InterPro" id="IPR027417">
    <property type="entry name" value="P-loop_NTPase"/>
</dbReference>
<reference evidence="13 15" key="3">
    <citation type="submission" date="2016-10" db="EMBL/GenBank/DDBJ databases">
        <authorList>
            <person name="Varghese N."/>
            <person name="Submissions S."/>
        </authorList>
    </citation>
    <scope>NUCLEOTIDE SEQUENCE [LARGE SCALE GENOMIC DNA]</scope>
    <source>
        <strain evidence="13 15">CGMCC 1.6501</strain>
    </source>
</reference>
<sequence>MQKVTPMMQQYLSIKDEHPDVLLLYRLGDFYELFYDDAITASKVLEITLTSRDKKKDPIPMCGVPYHSAKGYIERLIGQGYKVAICEQMEDPKQVKGMVKREVVRIITPGTLIDDFGMDDGKSNYILALQENKGMYSTAYSDISTGEIHAFTTGDLTILKSEIDRIRPSEIVVEESIAGILDELYQDPPFNTPYASDEIHALDCSDDITEDEKGTLSLLVSYIRAANMRDLKHFRTVEKHKIKETMQLNYAAISNLELLESLQTKKTKGSLFWYLNETGTPMGKRKLRKWVERPLLNESMIRLRQEAVGTLLGHFLEREDMRTLLDSVYDIERLVGRLSFGNIDAKDLVQLKDSLSVLPQMESLLRDTGMLESNLFTAFDPLRDVHAILEGSLHDSPPKTIREGGIFKDGYNEKLDELRYISNNGRTWLNGYIEDERKRTGIKNLKVGFNKVFGYYIEISKANAVNFDAEAFEYNRKQTLANAERFITPELKEMESKILSAQDESIILEYNLFNDLRNRIEMYIARLQNTADLISTLDCVISFATVANEYRLVRPEFTQNELNIEDGRHPVVEKVIGENTYVPNSLDMDGSTFIYLITGPNMSGKSTYMRQTAIISILAQMGMYVPAKSARLPIFDQIFTRIGASDDLASGKSTFMIEMMEANDALKNATKDSLLIFDEIGRGTSTYDGMALAQSMLEFIHEKIGAKTLFSTHYHEITRLGQTLPGLKNVHVKATEYDGKLVFLHKVKPGAVERSYGIHVARLAELPATVTKRADELLHMFENGTEAPSQQLELALGDSESYNDHPVVEMLKDTDVNNMTPMEALMALNEMKNRLKGE</sequence>
<dbReference type="InterPro" id="IPR000432">
    <property type="entry name" value="DNA_mismatch_repair_MutS_C"/>
</dbReference>
<evidence type="ECO:0000256" key="7">
    <source>
        <dbReference type="ARBA" id="ARBA00023204"/>
    </source>
</evidence>
<dbReference type="Pfam" id="PF05190">
    <property type="entry name" value="MutS_IV"/>
    <property type="match status" value="1"/>
</dbReference>
<dbReference type="GO" id="GO:0005829">
    <property type="term" value="C:cytosol"/>
    <property type="evidence" value="ECO:0007669"/>
    <property type="project" value="TreeGrafter"/>
</dbReference>
<reference evidence="12 14" key="1">
    <citation type="journal article" date="2015" name="Int. J. Syst. Evol. Microbiol.">
        <title>Complete genome sequence of Salinicoccus halodurans H3B36, isolated from the Qaidam Basin in China.</title>
        <authorList>
            <person name="Jiang K."/>
            <person name="Xue Y."/>
            <person name="Ma Y."/>
        </authorList>
    </citation>
    <scope>NUCLEOTIDE SEQUENCE [LARGE SCALE GENOMIC DNA]</scope>
    <source>
        <strain evidence="12 14">H3B36</strain>
    </source>
</reference>
<keyword evidence="7 9" id="KW-0234">DNA repair</keyword>
<dbReference type="InterPro" id="IPR007861">
    <property type="entry name" value="DNA_mismatch_repair_MutS_clamp"/>
</dbReference>
<evidence type="ECO:0000256" key="4">
    <source>
        <dbReference type="ARBA" id="ARBA00022763"/>
    </source>
</evidence>
<dbReference type="NCBIfam" id="NF003810">
    <property type="entry name" value="PRK05399.1"/>
    <property type="match status" value="1"/>
</dbReference>
<dbReference type="GO" id="GO:0030983">
    <property type="term" value="F:mismatched DNA binding"/>
    <property type="evidence" value="ECO:0007669"/>
    <property type="project" value="InterPro"/>
</dbReference>
<evidence type="ECO:0000313" key="15">
    <source>
        <dbReference type="Proteomes" id="UP000183090"/>
    </source>
</evidence>
<dbReference type="InterPro" id="IPR017261">
    <property type="entry name" value="DNA_mismatch_repair_MutS/MSH"/>
</dbReference>
<comment type="function">
    <text evidence="8 9">This protein is involved in the repair of mismatches in DNA. It is possible that it carries out the mismatch recognition step. This protein has a weak ATPase activity.</text>
</comment>
<gene>
    <name evidence="9" type="primary">mutS</name>
    <name evidence="12" type="ORF">AAT16_06030</name>
    <name evidence="13" type="ORF">SAMN05216235_0445</name>
</gene>
<evidence type="ECO:0000256" key="8">
    <source>
        <dbReference type="ARBA" id="ARBA00024647"/>
    </source>
</evidence>
<dbReference type="Proteomes" id="UP000183090">
    <property type="component" value="Unassembled WGS sequence"/>
</dbReference>
<dbReference type="InterPro" id="IPR005748">
    <property type="entry name" value="DNA_mismatch_repair_MutS"/>
</dbReference>
<dbReference type="CDD" id="cd03284">
    <property type="entry name" value="ABC_MutS1"/>
    <property type="match status" value="1"/>
</dbReference>
<dbReference type="InterPro" id="IPR007695">
    <property type="entry name" value="DNA_mismatch_repair_MutS-lik_N"/>
</dbReference>
<dbReference type="Pfam" id="PF05192">
    <property type="entry name" value="MutS_III"/>
    <property type="match status" value="1"/>
</dbReference>
<dbReference type="NCBIfam" id="TIGR01070">
    <property type="entry name" value="mutS1"/>
    <property type="match status" value="1"/>
</dbReference>
<dbReference type="SMART" id="SM00533">
    <property type="entry name" value="MUTSd"/>
    <property type="match status" value="1"/>
</dbReference>
<dbReference type="PANTHER" id="PTHR11361:SF34">
    <property type="entry name" value="DNA MISMATCH REPAIR PROTEIN MSH1, MITOCHONDRIAL"/>
    <property type="match status" value="1"/>
</dbReference>
<dbReference type="PIRSF" id="PIRSF037677">
    <property type="entry name" value="DNA_mis_repair_Msh6"/>
    <property type="match status" value="1"/>
</dbReference>
<dbReference type="InterPro" id="IPR045076">
    <property type="entry name" value="MutS"/>
</dbReference>
<dbReference type="Proteomes" id="UP000034029">
    <property type="component" value="Chromosome"/>
</dbReference>
<dbReference type="Pfam" id="PF00488">
    <property type="entry name" value="MutS_V"/>
    <property type="match status" value="1"/>
</dbReference>
<dbReference type="GO" id="GO:0140664">
    <property type="term" value="F:ATP-dependent DNA damage sensor activity"/>
    <property type="evidence" value="ECO:0007669"/>
    <property type="project" value="InterPro"/>
</dbReference>
<dbReference type="Pfam" id="PF01624">
    <property type="entry name" value="MutS_I"/>
    <property type="match status" value="1"/>
</dbReference>
<accession>A0A0F7HJH3</accession>
<dbReference type="AlphaFoldDB" id="A0A0F7HJH3"/>
<comment type="similarity">
    <text evidence="1 9 10">Belongs to the DNA mismatch repair MutS family.</text>
</comment>
<dbReference type="InterPro" id="IPR007696">
    <property type="entry name" value="DNA_mismatch_repair_MutS_core"/>
</dbReference>
<organism evidence="13 15">
    <name type="scientific">Salinicoccus halodurans</name>
    <dbReference type="NCBI Taxonomy" id="407035"/>
    <lineage>
        <taxon>Bacteria</taxon>
        <taxon>Bacillati</taxon>
        <taxon>Bacillota</taxon>
        <taxon>Bacilli</taxon>
        <taxon>Bacillales</taxon>
        <taxon>Staphylococcaceae</taxon>
        <taxon>Salinicoccus</taxon>
    </lineage>
</organism>
<evidence type="ECO:0000313" key="13">
    <source>
        <dbReference type="EMBL" id="SFK56397.1"/>
    </source>
</evidence>
<dbReference type="SMART" id="SM00534">
    <property type="entry name" value="MUTSac"/>
    <property type="match status" value="1"/>
</dbReference>
<dbReference type="InterPro" id="IPR036678">
    <property type="entry name" value="MutS_con_dom_sf"/>
</dbReference>
<dbReference type="GO" id="GO:0005524">
    <property type="term" value="F:ATP binding"/>
    <property type="evidence" value="ECO:0007669"/>
    <property type="project" value="UniProtKB-UniRule"/>
</dbReference>
<protein>
    <recommendedName>
        <fullName evidence="2 9">DNA mismatch repair protein MutS</fullName>
    </recommendedName>
</protein>
<dbReference type="GO" id="GO:0006298">
    <property type="term" value="P:mismatch repair"/>
    <property type="evidence" value="ECO:0007669"/>
    <property type="project" value="UniProtKB-UniRule"/>
</dbReference>
<dbReference type="SUPFAM" id="SSF55271">
    <property type="entry name" value="DNA repair protein MutS, domain I"/>
    <property type="match status" value="1"/>
</dbReference>
<evidence type="ECO:0000256" key="9">
    <source>
        <dbReference type="HAMAP-Rule" id="MF_00096"/>
    </source>
</evidence>
<dbReference type="InterPro" id="IPR007860">
    <property type="entry name" value="DNA_mmatch_repair_MutS_con_dom"/>
</dbReference>
<keyword evidence="3 9" id="KW-0547">Nucleotide-binding</keyword>
<dbReference type="PANTHER" id="PTHR11361">
    <property type="entry name" value="DNA MISMATCH REPAIR PROTEIN MUTS FAMILY MEMBER"/>
    <property type="match status" value="1"/>
</dbReference>
<keyword evidence="5 9" id="KW-0067">ATP-binding</keyword>
<dbReference type="RefSeq" id="WP_046790009.1">
    <property type="nucleotide sequence ID" value="NZ_CP011366.1"/>
</dbReference>
<dbReference type="EMBL" id="FOTB01000001">
    <property type="protein sequence ID" value="SFK56397.1"/>
    <property type="molecule type" value="Genomic_DNA"/>
</dbReference>
<dbReference type="SUPFAM" id="SSF48334">
    <property type="entry name" value="DNA repair protein MutS, domain III"/>
    <property type="match status" value="1"/>
</dbReference>
<dbReference type="PROSITE" id="PS00486">
    <property type="entry name" value="DNA_MISMATCH_REPAIR_2"/>
    <property type="match status" value="1"/>
</dbReference>
<dbReference type="InterPro" id="IPR036187">
    <property type="entry name" value="DNA_mismatch_repair_MutS_sf"/>
</dbReference>
<evidence type="ECO:0000256" key="6">
    <source>
        <dbReference type="ARBA" id="ARBA00023125"/>
    </source>
</evidence>
<dbReference type="KEGG" id="shv:AAT16_06030"/>
<dbReference type="Pfam" id="PF05188">
    <property type="entry name" value="MutS_II"/>
    <property type="match status" value="1"/>
</dbReference>
<keyword evidence="14" id="KW-1185">Reference proteome</keyword>
<dbReference type="Gene3D" id="1.10.1420.10">
    <property type="match status" value="2"/>
</dbReference>
<keyword evidence="4 9" id="KW-0227">DNA damage</keyword>
<evidence type="ECO:0000256" key="1">
    <source>
        <dbReference type="ARBA" id="ARBA00006271"/>
    </source>
</evidence>
<dbReference type="FunFam" id="3.40.1170.10:FF:000001">
    <property type="entry name" value="DNA mismatch repair protein MutS"/>
    <property type="match status" value="1"/>
</dbReference>
<evidence type="ECO:0000256" key="2">
    <source>
        <dbReference type="ARBA" id="ARBA00021982"/>
    </source>
</evidence>
<dbReference type="EMBL" id="CP011366">
    <property type="protein sequence ID" value="AKG73821.1"/>
    <property type="molecule type" value="Genomic_DNA"/>
</dbReference>
<evidence type="ECO:0000313" key="12">
    <source>
        <dbReference type="EMBL" id="AKG73821.1"/>
    </source>
</evidence>